<reference evidence="1" key="1">
    <citation type="submission" date="2019-08" db="EMBL/GenBank/DDBJ databases">
        <authorList>
            <person name="Kucharzyk K."/>
            <person name="Murdoch R.W."/>
            <person name="Higgins S."/>
            <person name="Loffler F."/>
        </authorList>
    </citation>
    <scope>NUCLEOTIDE SEQUENCE</scope>
</reference>
<sequence length="87" mass="9986">MRSRWIWVMTANAEAGENAGNRMATTTGEGVTWFRQFFGYVAQSPFLLGQVGDRNWQADIGWLMKRENFEKVLEGKYHSDMQEAAHA</sequence>
<dbReference type="AlphaFoldDB" id="A0A645HXG6"/>
<gene>
    <name evidence="1" type="ORF">SDC9_190761</name>
</gene>
<comment type="caution">
    <text evidence="1">The sequence shown here is derived from an EMBL/GenBank/DDBJ whole genome shotgun (WGS) entry which is preliminary data.</text>
</comment>
<dbReference type="EMBL" id="VSSQ01101455">
    <property type="protein sequence ID" value="MPN43202.1"/>
    <property type="molecule type" value="Genomic_DNA"/>
</dbReference>
<evidence type="ECO:0000313" key="1">
    <source>
        <dbReference type="EMBL" id="MPN43202.1"/>
    </source>
</evidence>
<accession>A0A645HXG6</accession>
<name>A0A645HXG6_9ZZZZ</name>
<proteinExistence type="predicted"/>
<protein>
    <submittedName>
        <fullName evidence="1">Uncharacterized protein</fullName>
    </submittedName>
</protein>
<organism evidence="1">
    <name type="scientific">bioreactor metagenome</name>
    <dbReference type="NCBI Taxonomy" id="1076179"/>
    <lineage>
        <taxon>unclassified sequences</taxon>
        <taxon>metagenomes</taxon>
        <taxon>ecological metagenomes</taxon>
    </lineage>
</organism>